<dbReference type="HOGENOM" id="CLU_046582_2_1_4"/>
<dbReference type="Proteomes" id="UP000031637">
    <property type="component" value="Chromosome"/>
</dbReference>
<comment type="cofactor">
    <cofactor evidence="1">
        <name>Zn(2+)</name>
        <dbReference type="ChEBI" id="CHEBI:29105"/>
    </cofactor>
</comment>
<gene>
    <name evidence="7" type="ORF">SUTH_03142</name>
</gene>
<dbReference type="SUPFAM" id="SSF53213">
    <property type="entry name" value="LigB-like"/>
    <property type="match status" value="1"/>
</dbReference>
<dbReference type="KEGG" id="shd:SUTH_03142"/>
<evidence type="ECO:0000313" key="8">
    <source>
        <dbReference type="Proteomes" id="UP000031637"/>
    </source>
</evidence>
<keyword evidence="7" id="KW-0223">Dioxygenase</keyword>
<feature type="domain" description="Extradiol ring-cleavage dioxygenase class III enzyme subunit B" evidence="6">
    <location>
        <begin position="14"/>
        <end position="221"/>
    </location>
</feature>
<accession>W0SJS3</accession>
<evidence type="ECO:0000313" key="7">
    <source>
        <dbReference type="EMBL" id="BAO30915.1"/>
    </source>
</evidence>
<dbReference type="GO" id="GO:0016702">
    <property type="term" value="F:oxidoreductase activity, acting on single donors with incorporation of molecular oxygen, incorporation of two atoms of oxygen"/>
    <property type="evidence" value="ECO:0007669"/>
    <property type="project" value="UniProtKB-ARBA"/>
</dbReference>
<dbReference type="PIRSF" id="PIRSF006157">
    <property type="entry name" value="Doxgns_DODA"/>
    <property type="match status" value="1"/>
</dbReference>
<keyword evidence="3" id="KW-0479">Metal-binding</keyword>
<evidence type="ECO:0000256" key="3">
    <source>
        <dbReference type="ARBA" id="ARBA00022723"/>
    </source>
</evidence>
<dbReference type="PANTHER" id="PTHR30096:SF0">
    <property type="entry name" value="4,5-DOPA DIOXYGENASE EXTRADIOL-LIKE PROTEIN"/>
    <property type="match status" value="1"/>
</dbReference>
<name>W0SJS3_9PROT</name>
<dbReference type="InterPro" id="IPR004183">
    <property type="entry name" value="Xdiol_dOase_suB"/>
</dbReference>
<keyword evidence="8" id="KW-1185">Reference proteome</keyword>
<dbReference type="GO" id="GO:0008270">
    <property type="term" value="F:zinc ion binding"/>
    <property type="evidence" value="ECO:0007669"/>
    <property type="project" value="InterPro"/>
</dbReference>
<dbReference type="CDD" id="cd07363">
    <property type="entry name" value="45_DOPA_Dioxygenase"/>
    <property type="match status" value="1"/>
</dbReference>
<organism evidence="7 8">
    <name type="scientific">Sulfuritalea hydrogenivorans sk43H</name>
    <dbReference type="NCBI Taxonomy" id="1223802"/>
    <lineage>
        <taxon>Bacteria</taxon>
        <taxon>Pseudomonadati</taxon>
        <taxon>Pseudomonadota</taxon>
        <taxon>Betaproteobacteria</taxon>
        <taxon>Nitrosomonadales</taxon>
        <taxon>Sterolibacteriaceae</taxon>
        <taxon>Sulfuritalea</taxon>
    </lineage>
</organism>
<reference evidence="7 8" key="1">
    <citation type="journal article" date="2014" name="Syst. Appl. Microbiol.">
        <title>Complete genomes of freshwater sulfur oxidizers Sulfuricella denitrificans skB26 and Sulfuritalea hydrogenivorans sk43H: genetic insights into the sulfur oxidation pathway of betaproteobacteria.</title>
        <authorList>
            <person name="Watanabe T."/>
            <person name="Kojima H."/>
            <person name="Fukui M."/>
        </authorList>
    </citation>
    <scope>NUCLEOTIDE SEQUENCE [LARGE SCALE GENOMIC DNA]</scope>
    <source>
        <strain evidence="7">DSM22779</strain>
    </source>
</reference>
<dbReference type="Gene3D" id="3.40.830.10">
    <property type="entry name" value="LigB-like"/>
    <property type="match status" value="1"/>
</dbReference>
<evidence type="ECO:0000256" key="1">
    <source>
        <dbReference type="ARBA" id="ARBA00001947"/>
    </source>
</evidence>
<evidence type="ECO:0000256" key="4">
    <source>
        <dbReference type="ARBA" id="ARBA00022833"/>
    </source>
</evidence>
<keyword evidence="5" id="KW-0560">Oxidoreductase</keyword>
<evidence type="ECO:0000256" key="5">
    <source>
        <dbReference type="ARBA" id="ARBA00023002"/>
    </source>
</evidence>
<dbReference type="AlphaFoldDB" id="W0SJS3"/>
<dbReference type="GO" id="GO:0008198">
    <property type="term" value="F:ferrous iron binding"/>
    <property type="evidence" value="ECO:0007669"/>
    <property type="project" value="InterPro"/>
</dbReference>
<dbReference type="PANTHER" id="PTHR30096">
    <property type="entry name" value="4,5-DOPA DIOXYGENASE EXTRADIOL-LIKE PROTEIN"/>
    <property type="match status" value="1"/>
</dbReference>
<sequence length="246" mass="26629">MLMLEPGRAGPAWRALAEKLLRPRAILAVSAHWNTRVPTVSASPQPETIHDFYGFPQPLYALAYPAPGAPDLAAEVAGLVPGIHIDRERGLDHGAWSPLSTMYPAADIPVVQLSVMPQASAEEHYRLGQALQTLTQNGVLIMASGGLTHNLRDIVADAEDGAALSYVAEFRDWFVRTLLQRDLPALFDWRRRAPHAARAHPSPEHLLPLYVALGAAGDAATAHIAYRDYQLAALALDALVFTADDA</sequence>
<protein>
    <submittedName>
        <fullName evidence="7">Extradiol ring-cleavage dioxygenase class III protein subunit B</fullName>
    </submittedName>
</protein>
<dbReference type="STRING" id="1223802.SUTH_03142"/>
<evidence type="ECO:0000259" key="6">
    <source>
        <dbReference type="Pfam" id="PF02900"/>
    </source>
</evidence>
<evidence type="ECO:0000256" key="2">
    <source>
        <dbReference type="ARBA" id="ARBA00007581"/>
    </source>
</evidence>
<dbReference type="Pfam" id="PF02900">
    <property type="entry name" value="LigB"/>
    <property type="match status" value="1"/>
</dbReference>
<proteinExistence type="inferred from homology"/>
<keyword evidence="4" id="KW-0862">Zinc</keyword>
<comment type="similarity">
    <text evidence="2">Belongs to the DODA-type extradiol aromatic ring-opening dioxygenase family.</text>
</comment>
<dbReference type="InterPro" id="IPR014436">
    <property type="entry name" value="Extradiol_dOase_DODA"/>
</dbReference>
<dbReference type="EMBL" id="AP012547">
    <property type="protein sequence ID" value="BAO30915.1"/>
    <property type="molecule type" value="Genomic_DNA"/>
</dbReference>